<evidence type="ECO:0000313" key="4">
    <source>
        <dbReference type="Proteomes" id="UP001163046"/>
    </source>
</evidence>
<evidence type="ECO:0000256" key="2">
    <source>
        <dbReference type="ARBA" id="ARBA00018951"/>
    </source>
</evidence>
<dbReference type="Proteomes" id="UP001163046">
    <property type="component" value="Unassembled WGS sequence"/>
</dbReference>
<dbReference type="PANTHER" id="PTHR21021">
    <property type="entry name" value="GAF/PUTATIVE CYTOSKELETAL PROTEIN"/>
    <property type="match status" value="1"/>
</dbReference>
<accession>A0A9X0D3C1</accession>
<gene>
    <name evidence="3" type="ORF">OS493_013785</name>
</gene>
<dbReference type="InterPro" id="IPR007303">
    <property type="entry name" value="TIP41-like"/>
</dbReference>
<evidence type="ECO:0000256" key="1">
    <source>
        <dbReference type="ARBA" id="ARBA00006658"/>
    </source>
</evidence>
<proteinExistence type="inferred from homology"/>
<reference evidence="3" key="1">
    <citation type="submission" date="2023-01" db="EMBL/GenBank/DDBJ databases">
        <title>Genome assembly of the deep-sea coral Lophelia pertusa.</title>
        <authorList>
            <person name="Herrera S."/>
            <person name="Cordes E."/>
        </authorList>
    </citation>
    <scope>NUCLEOTIDE SEQUENCE</scope>
    <source>
        <strain evidence="3">USNM1676648</strain>
        <tissue evidence="3">Polyp</tissue>
    </source>
</reference>
<organism evidence="3 4">
    <name type="scientific">Desmophyllum pertusum</name>
    <dbReference type="NCBI Taxonomy" id="174260"/>
    <lineage>
        <taxon>Eukaryota</taxon>
        <taxon>Metazoa</taxon>
        <taxon>Cnidaria</taxon>
        <taxon>Anthozoa</taxon>
        <taxon>Hexacorallia</taxon>
        <taxon>Scleractinia</taxon>
        <taxon>Caryophylliina</taxon>
        <taxon>Caryophylliidae</taxon>
        <taxon>Desmophyllum</taxon>
    </lineage>
</organism>
<dbReference type="GO" id="GO:0005829">
    <property type="term" value="C:cytosol"/>
    <property type="evidence" value="ECO:0007669"/>
    <property type="project" value="TreeGrafter"/>
</dbReference>
<evidence type="ECO:0000313" key="3">
    <source>
        <dbReference type="EMBL" id="KAJ7385752.1"/>
    </source>
</evidence>
<dbReference type="OrthoDB" id="10253878at2759"/>
<dbReference type="AlphaFoldDB" id="A0A9X0D3C1"/>
<dbReference type="PANTHER" id="PTHR21021:SF16">
    <property type="entry name" value="TIP41-LIKE PROTEIN"/>
    <property type="match status" value="1"/>
</dbReference>
<dbReference type="GO" id="GO:0031929">
    <property type="term" value="P:TOR signaling"/>
    <property type="evidence" value="ECO:0007669"/>
    <property type="project" value="TreeGrafter"/>
</dbReference>
<sequence>MSEILIVFPVNTGLKIIYLVKLPFCRQDSEYIKEVIKPFDWTFTTDYKGTLTGKEEIVMKIESTKERIDMEQLKVKEKIYFYEDIILYEDELADNGIAKIKCQNACHARRLLFAFEIFPQSGWSPC</sequence>
<name>A0A9X0D3C1_9CNID</name>
<dbReference type="EMBL" id="MU825879">
    <property type="protein sequence ID" value="KAJ7385752.1"/>
    <property type="molecule type" value="Genomic_DNA"/>
</dbReference>
<keyword evidence="4" id="KW-1185">Reference proteome</keyword>
<protein>
    <recommendedName>
        <fullName evidence="2">TIP41-like protein</fullName>
    </recommendedName>
</protein>
<comment type="caution">
    <text evidence="3">The sequence shown here is derived from an EMBL/GenBank/DDBJ whole genome shotgun (WGS) entry which is preliminary data.</text>
</comment>
<dbReference type="InterPro" id="IPR051330">
    <property type="entry name" value="Phosphatase_reg/MetRdx"/>
</dbReference>
<comment type="similarity">
    <text evidence="1">Belongs to the TIP41 family.</text>
</comment>
<dbReference type="Pfam" id="PF04176">
    <property type="entry name" value="TIP41"/>
    <property type="match status" value="1"/>
</dbReference>